<evidence type="ECO:0000259" key="17">
    <source>
        <dbReference type="PROSITE" id="PS51675"/>
    </source>
</evidence>
<evidence type="ECO:0000256" key="16">
    <source>
        <dbReference type="SAM" id="MobiDB-lite"/>
    </source>
</evidence>
<evidence type="ECO:0000256" key="7">
    <source>
        <dbReference type="ARBA" id="ARBA00022603"/>
    </source>
</evidence>
<feature type="coiled-coil region" evidence="15">
    <location>
        <begin position="586"/>
        <end position="623"/>
    </location>
</feature>
<feature type="region of interest" description="Disordered" evidence="16">
    <location>
        <begin position="812"/>
        <end position="856"/>
    </location>
</feature>
<evidence type="ECO:0000256" key="15">
    <source>
        <dbReference type="SAM" id="Coils"/>
    </source>
</evidence>
<evidence type="ECO:0000256" key="12">
    <source>
        <dbReference type="ARBA" id="ARBA00023242"/>
    </source>
</evidence>
<dbReference type="Proteomes" id="UP000011518">
    <property type="component" value="Unassembled WGS sequence"/>
</dbReference>
<dbReference type="InterPro" id="IPR048263">
    <property type="entry name" value="Arb2"/>
</dbReference>
<dbReference type="Pfam" id="PF22749">
    <property type="entry name" value="Arb2"/>
    <property type="match status" value="2"/>
</dbReference>
<sequence length="856" mass="98039">MAYVWDYFISKVEGKDVAFIVHGYGGLVFMDLLVRRKWEVMSKVYAVALIDSKHHIGHQLGSDVHLLAWIKQHCREWVTSPKPLDKATATVLKEFPKVSAGTEKYSLAPSSSLQSIFKYFKKAWKAKTTINFSRIPQLPMTQELSFQKLIQQSHLPEELKYSFNEKAELRHTETQRPFVFNYYKNVLERNSKRYQALGHFLEQYVYELLEKVCKLQKIYLPIEADKEPRSCFFMSERALTSEHSNLLVLLQDHGVLRAGQWSQQAIIHHGLHQGSQIPCIQMALQAHYDVIVLNPNDNFVDLKIEKEWKGLLKQNTDSSSLKMVQSESFLSLQHPSQYIAKRCSNTPEEHMAYVWDYFISKVEGKDVAFIVHGYGGLVFMDLLVRRKWEVMSKVYAVALIDSKHHIGHQLGSDVHLLAWIKQHCREWVTSPKPLDKATATVLKEFPKVSAGVLLKMSVSVTFLRPFVRFLLPFRKRSNLYSTVVQRCVSSKIPTMFYSNTANTSSSEPLELDGWKTTMKSSVPEEGASTVSNGMDEDPLAATRELIEMWRLLGKEVPEHITEEELKAIVECSSKSSKKKYLRYLYVKEKMKKAKQIKKERKAAAREEAMKDRLLETAEEDKQQNFLFLRLWDRHMNIAMDWKCAQAMQFGQPLVFDMDYDNYMKPKELQNTISQLLESEGWNRRNVDPFHIYFCNLKIDGPEEEAEKPVKTKTVSSSNGGESSSRSAEKRSAEEEAVDLPTKPTKISKFGFAIGSQTAKKASAISIKLGSSKPKETIPTLAPKTLSVAAAFNEDEDSEPEEMPPEAKMRMKNIGRDTPTSAGPNSFNKGKHGFSDNQKLWERNIKSHLANVHDQDN</sequence>
<dbReference type="eggNOG" id="KOG3967">
    <property type="taxonomic scope" value="Eukaryota"/>
</dbReference>
<dbReference type="EC" id="2.1.1.221" evidence="4"/>
<dbReference type="GO" id="GO:0035197">
    <property type="term" value="F:siRNA binding"/>
    <property type="evidence" value="ECO:0007669"/>
    <property type="project" value="TreeGrafter"/>
</dbReference>
<comment type="subunit">
    <text evidence="3">Interacts with UHRF2/NIRF.</text>
</comment>
<keyword evidence="8" id="KW-0808">Transferase</keyword>
<keyword evidence="6" id="KW-0597">Phosphoprotein</keyword>
<dbReference type="STRING" id="246437.L9L4W7"/>
<reference evidence="19" key="1">
    <citation type="submission" date="2012-07" db="EMBL/GenBank/DDBJ databases">
        <title>Genome of the Chinese tree shrew, a rising model animal genetically related to primates.</title>
        <authorList>
            <person name="Zhang G."/>
            <person name="Fan Y."/>
            <person name="Yao Y."/>
            <person name="Huang Z."/>
        </authorList>
    </citation>
    <scope>NUCLEOTIDE SEQUENCE [LARGE SCALE GENOMIC DNA]</scope>
</reference>
<protein>
    <recommendedName>
        <fullName evidence="5">PEST proteolytic signal-containing nuclear protein</fullName>
        <ecNumber evidence="4">2.1.1.221</ecNumber>
    </recommendedName>
</protein>
<evidence type="ECO:0000256" key="1">
    <source>
        <dbReference type="ARBA" id="ARBA00002646"/>
    </source>
</evidence>
<dbReference type="InterPro" id="IPR053858">
    <property type="entry name" value="Arb2_dom"/>
</dbReference>
<dbReference type="EMBL" id="KB320511">
    <property type="protein sequence ID" value="ELW69983.1"/>
    <property type="molecule type" value="Genomic_DNA"/>
</dbReference>
<dbReference type="PANTHER" id="PTHR21357">
    <property type="entry name" value="FAM172 FAMILY PROTEIN HOMOLOG CG10038"/>
    <property type="match status" value="1"/>
</dbReference>
<evidence type="ECO:0000256" key="13">
    <source>
        <dbReference type="ARBA" id="ARBA00023306"/>
    </source>
</evidence>
<dbReference type="InterPro" id="IPR029169">
    <property type="entry name" value="PCNP"/>
</dbReference>
<dbReference type="PANTHER" id="PTHR21357:SF2">
    <property type="entry name" value="PROTEIN FAM172B-RELATED"/>
    <property type="match status" value="1"/>
</dbReference>
<dbReference type="GO" id="GO:0005634">
    <property type="term" value="C:nucleus"/>
    <property type="evidence" value="ECO:0007669"/>
    <property type="project" value="UniProtKB-SubCell"/>
</dbReference>
<dbReference type="InterPro" id="IPR038459">
    <property type="entry name" value="MT_TRM10-typ_sf"/>
</dbReference>
<dbReference type="Pfam" id="PF15473">
    <property type="entry name" value="PCNP"/>
    <property type="match status" value="1"/>
</dbReference>
<evidence type="ECO:0000313" key="18">
    <source>
        <dbReference type="EMBL" id="ELW69983.1"/>
    </source>
</evidence>
<evidence type="ECO:0000256" key="2">
    <source>
        <dbReference type="ARBA" id="ARBA00004123"/>
    </source>
</evidence>
<evidence type="ECO:0000256" key="4">
    <source>
        <dbReference type="ARBA" id="ARBA00012797"/>
    </source>
</evidence>
<dbReference type="GO" id="GO:0032259">
    <property type="term" value="P:methylation"/>
    <property type="evidence" value="ECO:0007669"/>
    <property type="project" value="UniProtKB-KW"/>
</dbReference>
<organism evidence="18 19">
    <name type="scientific">Tupaia chinensis</name>
    <name type="common">Chinese tree shrew</name>
    <name type="synonym">Tupaia belangeri chinensis</name>
    <dbReference type="NCBI Taxonomy" id="246437"/>
    <lineage>
        <taxon>Eukaryota</taxon>
        <taxon>Metazoa</taxon>
        <taxon>Chordata</taxon>
        <taxon>Craniata</taxon>
        <taxon>Vertebrata</taxon>
        <taxon>Euteleostomi</taxon>
        <taxon>Mammalia</taxon>
        <taxon>Eutheria</taxon>
        <taxon>Euarchontoglires</taxon>
        <taxon>Scandentia</taxon>
        <taxon>Tupaiidae</taxon>
        <taxon>Tupaia</taxon>
    </lineage>
</organism>
<evidence type="ECO:0000256" key="3">
    <source>
        <dbReference type="ARBA" id="ARBA00011097"/>
    </source>
</evidence>
<dbReference type="GO" id="GO:0031048">
    <property type="term" value="P:regulatory ncRNA-mediated heterochromatin formation"/>
    <property type="evidence" value="ECO:0007669"/>
    <property type="project" value="TreeGrafter"/>
</dbReference>
<keyword evidence="13" id="KW-0131">Cell cycle</keyword>
<keyword evidence="12" id="KW-0539">Nucleus</keyword>
<reference evidence="19" key="2">
    <citation type="journal article" date="2013" name="Nat. Commun.">
        <title>Genome of the Chinese tree shrew.</title>
        <authorList>
            <person name="Fan Y."/>
            <person name="Huang Z.Y."/>
            <person name="Cao C.C."/>
            <person name="Chen C.S."/>
            <person name="Chen Y.X."/>
            <person name="Fan D.D."/>
            <person name="He J."/>
            <person name="Hou H.L."/>
            <person name="Hu L."/>
            <person name="Hu X.T."/>
            <person name="Jiang X.T."/>
            <person name="Lai R."/>
            <person name="Lang Y.S."/>
            <person name="Liang B."/>
            <person name="Liao S.G."/>
            <person name="Mu D."/>
            <person name="Ma Y.Y."/>
            <person name="Niu Y.Y."/>
            <person name="Sun X.Q."/>
            <person name="Xia J.Q."/>
            <person name="Xiao J."/>
            <person name="Xiong Z.Q."/>
            <person name="Xu L."/>
            <person name="Yang L."/>
            <person name="Zhang Y."/>
            <person name="Zhao W."/>
            <person name="Zhao X.D."/>
            <person name="Zheng Y.T."/>
            <person name="Zhou J.M."/>
            <person name="Zhu Y.B."/>
            <person name="Zhang G.J."/>
            <person name="Wang J."/>
            <person name="Yao Y.G."/>
        </authorList>
    </citation>
    <scope>NUCLEOTIDE SEQUENCE [LARGE SCALE GENOMIC DNA]</scope>
</reference>
<evidence type="ECO:0000256" key="8">
    <source>
        <dbReference type="ARBA" id="ARBA00022679"/>
    </source>
</evidence>
<keyword evidence="11" id="KW-0007">Acetylation</keyword>
<feature type="compositionally biased region" description="Basic and acidic residues" evidence="16">
    <location>
        <begin position="838"/>
        <end position="856"/>
    </location>
</feature>
<gene>
    <name evidence="18" type="ORF">TREES_T100020332</name>
</gene>
<keyword evidence="19" id="KW-1185">Reference proteome</keyword>
<dbReference type="GO" id="GO:0052905">
    <property type="term" value="F:tRNA (guanosine(9)-N1)-methyltransferase activity"/>
    <property type="evidence" value="ECO:0007669"/>
    <property type="project" value="UniProtKB-EC"/>
</dbReference>
<keyword evidence="10" id="KW-0832">Ubl conjugation</keyword>
<dbReference type="InterPro" id="IPR028564">
    <property type="entry name" value="MT_TRM10-typ"/>
</dbReference>
<feature type="compositionally biased region" description="Low complexity" evidence="16">
    <location>
        <begin position="715"/>
        <end position="725"/>
    </location>
</feature>
<dbReference type="AlphaFoldDB" id="L9L4W7"/>
<keyword evidence="9" id="KW-0949">S-adenosyl-L-methionine</keyword>
<comment type="catalytic activity">
    <reaction evidence="14">
        <text>guanosine(9) in tRNA + S-adenosyl-L-methionine = N(1)-methylguanosine(9) in tRNA + S-adenosyl-L-homocysteine + H(+)</text>
        <dbReference type="Rhea" id="RHEA:43156"/>
        <dbReference type="Rhea" id="RHEA-COMP:10367"/>
        <dbReference type="Rhea" id="RHEA-COMP:10368"/>
        <dbReference type="ChEBI" id="CHEBI:15378"/>
        <dbReference type="ChEBI" id="CHEBI:57856"/>
        <dbReference type="ChEBI" id="CHEBI:59789"/>
        <dbReference type="ChEBI" id="CHEBI:73542"/>
        <dbReference type="ChEBI" id="CHEBI:74269"/>
        <dbReference type="EC" id="2.1.1.221"/>
    </reaction>
</comment>
<proteinExistence type="predicted"/>
<feature type="compositionally biased region" description="Polar residues" evidence="16">
    <location>
        <begin position="817"/>
        <end position="827"/>
    </location>
</feature>
<keyword evidence="15" id="KW-0175">Coiled coil</keyword>
<dbReference type="InParanoid" id="L9L4W7"/>
<name>L9L4W7_TUPCH</name>
<dbReference type="Gene3D" id="3.40.1280.30">
    <property type="match status" value="1"/>
</dbReference>
<dbReference type="GO" id="GO:0016567">
    <property type="term" value="P:protein ubiquitination"/>
    <property type="evidence" value="ECO:0007669"/>
    <property type="project" value="InterPro"/>
</dbReference>
<evidence type="ECO:0000313" key="19">
    <source>
        <dbReference type="Proteomes" id="UP000011518"/>
    </source>
</evidence>
<feature type="region of interest" description="Disordered" evidence="16">
    <location>
        <begin position="703"/>
        <end position="741"/>
    </location>
</feature>
<evidence type="ECO:0000256" key="9">
    <source>
        <dbReference type="ARBA" id="ARBA00022691"/>
    </source>
</evidence>
<keyword evidence="7" id="KW-0489">Methyltransferase</keyword>
<evidence type="ECO:0000256" key="6">
    <source>
        <dbReference type="ARBA" id="ARBA00022553"/>
    </source>
</evidence>
<evidence type="ECO:0000256" key="11">
    <source>
        <dbReference type="ARBA" id="ARBA00022990"/>
    </source>
</evidence>
<comment type="function">
    <text evidence="1">May be involved in cell cycle regulation.</text>
</comment>
<evidence type="ECO:0000256" key="14">
    <source>
        <dbReference type="ARBA" id="ARBA00048434"/>
    </source>
</evidence>
<feature type="domain" description="SAM-dependent MTase TRM10-type" evidence="17">
    <location>
        <begin position="639"/>
        <end position="856"/>
    </location>
</feature>
<comment type="subcellular location">
    <subcellularLocation>
        <location evidence="2">Nucleus</location>
    </subcellularLocation>
</comment>
<evidence type="ECO:0000256" key="5">
    <source>
        <dbReference type="ARBA" id="ARBA00022059"/>
    </source>
</evidence>
<evidence type="ECO:0000256" key="10">
    <source>
        <dbReference type="ARBA" id="ARBA00022843"/>
    </source>
</evidence>
<dbReference type="PROSITE" id="PS51675">
    <property type="entry name" value="SAM_MT_TRM10"/>
    <property type="match status" value="1"/>
</dbReference>
<accession>L9L4W7</accession>